<organism evidence="2 3">
    <name type="scientific">Helicobacter cetorum (strain ATCC BAA-429 / MIT 00-7128)</name>
    <dbReference type="NCBI Taxonomy" id="182217"/>
    <lineage>
        <taxon>Bacteria</taxon>
        <taxon>Pseudomonadati</taxon>
        <taxon>Campylobacterota</taxon>
        <taxon>Epsilonproteobacteria</taxon>
        <taxon>Campylobacterales</taxon>
        <taxon>Helicobacteraceae</taxon>
        <taxon>Helicobacter</taxon>
    </lineage>
</organism>
<dbReference type="AlphaFoldDB" id="I0EQ14"/>
<dbReference type="HOGENOM" id="CLU_1784196_0_0_7"/>
<evidence type="ECO:0000313" key="2">
    <source>
        <dbReference type="EMBL" id="AFI05033.1"/>
    </source>
</evidence>
<gene>
    <name evidence="2" type="ordered locus">HCW_08988</name>
</gene>
<evidence type="ECO:0000256" key="1">
    <source>
        <dbReference type="SAM" id="Coils"/>
    </source>
</evidence>
<protein>
    <submittedName>
        <fullName evidence="2">Uncharacterized protein</fullName>
    </submittedName>
</protein>
<accession>I0EQ14</accession>
<reference evidence="3" key="1">
    <citation type="submission" date="2012-04" db="EMBL/GenBank/DDBJ databases">
        <title>Complete genome sequence of Helicobacter cetorum strain MIT 00-7128.</title>
        <authorList>
            <person name="Kersulyte D."/>
            <person name="Berg D.E."/>
        </authorList>
    </citation>
    <scope>NUCLEOTIDE SEQUENCE [LARGE SCALE GENOMIC DNA]</scope>
    <source>
        <strain evidence="3">ATCC BAA-429 / MIT 00-7128</strain>
        <plasmid evidence="3">pHCW</plasmid>
    </source>
</reference>
<feature type="coiled-coil region" evidence="1">
    <location>
        <begin position="27"/>
        <end position="68"/>
    </location>
</feature>
<name>I0EQ14_HELC0</name>
<evidence type="ECO:0000313" key="3">
    <source>
        <dbReference type="Proteomes" id="UP000005010"/>
    </source>
</evidence>
<dbReference type="KEGG" id="hce:HCW_08988"/>
<keyword evidence="1" id="KW-0175">Coiled coil</keyword>
<sequence length="145" mass="16819">MGLQCRLIQGAEMLKDVEIGVKFYKEFGKLEKQLAKYQSKVLEIKTQMREIKKQYSQAKKDEKKAKNLETLQAIKDVESGANFTKIDSLDELTNELKREISSWILSPLTQYLLTSFMACSKTSMLLLGRFWARFACKSLLFAFRM</sequence>
<dbReference type="Proteomes" id="UP000005010">
    <property type="component" value="Plasmid pHCW"/>
</dbReference>
<proteinExistence type="predicted"/>
<dbReference type="EMBL" id="CP003480">
    <property type="protein sequence ID" value="AFI05033.1"/>
    <property type="molecule type" value="Genomic_DNA"/>
</dbReference>
<keyword evidence="2" id="KW-0614">Plasmid</keyword>
<keyword evidence="3" id="KW-1185">Reference proteome</keyword>
<geneLocation type="plasmid" evidence="2 3">
    <name>pHCW</name>
</geneLocation>